<feature type="transmembrane region" description="Helical" evidence="1">
    <location>
        <begin position="12"/>
        <end position="32"/>
    </location>
</feature>
<organism evidence="2 3">
    <name type="scientific">miscellaneous Crenarchaeota group-1 archaeon SG8-32-3</name>
    <dbReference type="NCBI Taxonomy" id="1685125"/>
    <lineage>
        <taxon>Archaea</taxon>
        <taxon>Candidatus Bathyarchaeota</taxon>
        <taxon>MCG-1</taxon>
    </lineage>
</organism>
<dbReference type="AlphaFoldDB" id="A0A0M0BUF7"/>
<comment type="caution">
    <text evidence="2">The sequence shown here is derived from an EMBL/GenBank/DDBJ whole genome shotgun (WGS) entry which is preliminary data.</text>
</comment>
<accession>A0A0M0BUF7</accession>
<evidence type="ECO:0000256" key="1">
    <source>
        <dbReference type="SAM" id="Phobius"/>
    </source>
</evidence>
<reference evidence="3" key="1">
    <citation type="submission" date="2015-06" db="EMBL/GenBank/DDBJ databases">
        <title>New insights into the roles of widespread benthic archaea in carbon and nitrogen cycling.</title>
        <authorList>
            <person name="Lazar C.S."/>
            <person name="Baker B.J."/>
            <person name="Seitz K.W."/>
            <person name="Hyde A.S."/>
            <person name="Dick G.J."/>
            <person name="Hinrichs K.-U."/>
            <person name="Teske A.P."/>
        </authorList>
    </citation>
    <scope>NUCLEOTIDE SEQUENCE [LARGE SCALE GENOMIC DNA]</scope>
</reference>
<evidence type="ECO:0000313" key="3">
    <source>
        <dbReference type="Proteomes" id="UP000054016"/>
    </source>
</evidence>
<sequence length="273" mass="29928">MVQKEIKKKTRVYGTIATLSAIVLVALIYVYGSTPGVFTPDTLPETSPMKTFTSYDELKNFLTINTQDGSKYYGGGPLDSQFFGSTRETLDGTLPIPAPATLGEGDYSSNSYSTTNIQVAGVDEADMVKTDGEYIYVATNNNFQSSSQNNVYIVKADPQDSRVIAEIALGNSTYVAGLFLSQDGGKLVVIGSQYQMYAYEEAAQAEDIMIYPYYSSVNTFLNVYDVSEKDSPVLARNLTLSGSYFNSRMIGNYVYAVVSQPTYFINNDVVLPQ</sequence>
<keyword evidence="1" id="KW-0812">Transmembrane</keyword>
<gene>
    <name evidence="2" type="ORF">AC478_01730</name>
</gene>
<evidence type="ECO:0008006" key="4">
    <source>
        <dbReference type="Google" id="ProtNLM"/>
    </source>
</evidence>
<protein>
    <recommendedName>
        <fullName evidence="4">Beta propeller domain-containing protein</fullName>
    </recommendedName>
</protein>
<dbReference type="Pfam" id="PF09826">
    <property type="entry name" value="Beta_propel"/>
    <property type="match status" value="1"/>
</dbReference>
<keyword evidence="1" id="KW-0472">Membrane</keyword>
<keyword evidence="1" id="KW-1133">Transmembrane helix</keyword>
<dbReference type="Proteomes" id="UP000054016">
    <property type="component" value="Unassembled WGS sequence"/>
</dbReference>
<proteinExistence type="predicted"/>
<dbReference type="InterPro" id="IPR019198">
    <property type="entry name" value="Beta_propeller_containing"/>
</dbReference>
<dbReference type="EMBL" id="LFWV01000017">
    <property type="protein sequence ID" value="KON31955.1"/>
    <property type="molecule type" value="Genomic_DNA"/>
</dbReference>
<dbReference type="SUPFAM" id="SSF82171">
    <property type="entry name" value="DPP6 N-terminal domain-like"/>
    <property type="match status" value="1"/>
</dbReference>
<name>A0A0M0BUF7_9ARCH</name>
<feature type="non-terminal residue" evidence="2">
    <location>
        <position position="273"/>
    </location>
</feature>
<evidence type="ECO:0000313" key="2">
    <source>
        <dbReference type="EMBL" id="KON31955.1"/>
    </source>
</evidence>